<comment type="function">
    <text evidence="6">E3 ubiquitin-protein ligase.</text>
</comment>
<dbReference type="Pfam" id="PF14634">
    <property type="entry name" value="zf-RING_5"/>
    <property type="match status" value="1"/>
</dbReference>
<keyword evidence="6" id="KW-0479">Metal-binding</keyword>
<reference evidence="9 10" key="1">
    <citation type="journal article" date="2018" name="Nat. Genet.">
        <title>The Rosa genome provides new insights in the design of modern roses.</title>
        <authorList>
            <person name="Bendahmane M."/>
        </authorList>
    </citation>
    <scope>NUCLEOTIDE SEQUENCE [LARGE SCALE GENOMIC DNA]</scope>
    <source>
        <strain evidence="10">cv. Old Blush</strain>
    </source>
</reference>
<evidence type="ECO:0000256" key="6">
    <source>
        <dbReference type="RuleBase" id="RU369090"/>
    </source>
</evidence>
<comment type="caution">
    <text evidence="9">The sequence shown here is derived from an EMBL/GenBank/DDBJ whole genome shotgun (WGS) entry which is preliminary data.</text>
</comment>
<dbReference type="GO" id="GO:0006511">
    <property type="term" value="P:ubiquitin-dependent protein catabolic process"/>
    <property type="evidence" value="ECO:0007669"/>
    <property type="project" value="UniProtKB-UniRule"/>
</dbReference>
<feature type="domain" description="RING-type" evidence="8">
    <location>
        <begin position="145"/>
        <end position="186"/>
    </location>
</feature>
<dbReference type="EC" id="2.3.2.27" evidence="6"/>
<comment type="pathway">
    <text evidence="2 6">Protein modification; protein ubiquitination.</text>
</comment>
<evidence type="ECO:0000256" key="7">
    <source>
        <dbReference type="SAM" id="MobiDB-lite"/>
    </source>
</evidence>
<accession>A0A2P6S6V8</accession>
<dbReference type="Proteomes" id="UP000238479">
    <property type="component" value="Chromosome 1"/>
</dbReference>
<dbReference type="InterPro" id="IPR013083">
    <property type="entry name" value="Znf_RING/FYVE/PHD"/>
</dbReference>
<keyword evidence="3 6" id="KW-0808">Transferase</keyword>
<comment type="subcellular location">
    <subcellularLocation>
        <location evidence="6">Endoplasmic reticulum membrane</location>
        <topology evidence="6">Single-pass type IV membrane protein</topology>
    </subcellularLocation>
</comment>
<dbReference type="GO" id="GO:0061630">
    <property type="term" value="F:ubiquitin protein ligase activity"/>
    <property type="evidence" value="ECO:0007669"/>
    <property type="project" value="UniProtKB-UniRule"/>
</dbReference>
<dbReference type="SMART" id="SM00184">
    <property type="entry name" value="RING"/>
    <property type="match status" value="1"/>
</dbReference>
<gene>
    <name evidence="9" type="ORF">RchiOBHm_Chr1g0313401</name>
</gene>
<dbReference type="SUPFAM" id="SSF57850">
    <property type="entry name" value="RING/U-box"/>
    <property type="match status" value="1"/>
</dbReference>
<keyword evidence="5 6" id="KW-0863">Zinc-finger</keyword>
<keyword evidence="9" id="KW-0436">Ligase</keyword>
<keyword evidence="10" id="KW-1185">Reference proteome</keyword>
<evidence type="ECO:0000256" key="4">
    <source>
        <dbReference type="ARBA" id="ARBA00022786"/>
    </source>
</evidence>
<dbReference type="Gramene" id="PRQ54422">
    <property type="protein sequence ID" value="PRQ54422"/>
    <property type="gene ID" value="RchiOBHm_Chr1g0313401"/>
</dbReference>
<dbReference type="UniPathway" id="UPA00143"/>
<evidence type="ECO:0000256" key="3">
    <source>
        <dbReference type="ARBA" id="ARBA00022679"/>
    </source>
</evidence>
<comment type="domain">
    <text evidence="6">The RING-type zinc finger domain is responsible for E3 ligase activity.</text>
</comment>
<organism evidence="9 10">
    <name type="scientific">Rosa chinensis</name>
    <name type="common">China rose</name>
    <dbReference type="NCBI Taxonomy" id="74649"/>
    <lineage>
        <taxon>Eukaryota</taxon>
        <taxon>Viridiplantae</taxon>
        <taxon>Streptophyta</taxon>
        <taxon>Embryophyta</taxon>
        <taxon>Tracheophyta</taxon>
        <taxon>Spermatophyta</taxon>
        <taxon>Magnoliopsida</taxon>
        <taxon>eudicotyledons</taxon>
        <taxon>Gunneridae</taxon>
        <taxon>Pentapetalae</taxon>
        <taxon>rosids</taxon>
        <taxon>fabids</taxon>
        <taxon>Rosales</taxon>
        <taxon>Rosaceae</taxon>
        <taxon>Rosoideae</taxon>
        <taxon>Rosoideae incertae sedis</taxon>
        <taxon>Rosa</taxon>
    </lineage>
</organism>
<dbReference type="PROSITE" id="PS50089">
    <property type="entry name" value="ZF_RING_2"/>
    <property type="match status" value="1"/>
</dbReference>
<dbReference type="GO" id="GO:0016567">
    <property type="term" value="P:protein ubiquitination"/>
    <property type="evidence" value="ECO:0007669"/>
    <property type="project" value="UniProtKB-UniPathway"/>
</dbReference>
<evidence type="ECO:0000313" key="10">
    <source>
        <dbReference type="Proteomes" id="UP000238479"/>
    </source>
</evidence>
<dbReference type="EMBL" id="PDCK01000039">
    <property type="protein sequence ID" value="PRQ54422.1"/>
    <property type="molecule type" value="Genomic_DNA"/>
</dbReference>
<evidence type="ECO:0000256" key="5">
    <source>
        <dbReference type="PROSITE-ProRule" id="PRU00175"/>
    </source>
</evidence>
<dbReference type="Gene3D" id="3.30.40.10">
    <property type="entry name" value="Zinc/RING finger domain, C3HC4 (zinc finger)"/>
    <property type="match status" value="1"/>
</dbReference>
<dbReference type="STRING" id="74649.A0A2P6S6V8"/>
<feature type="compositionally biased region" description="Polar residues" evidence="7">
    <location>
        <begin position="419"/>
        <end position="431"/>
    </location>
</feature>
<keyword evidence="6" id="KW-0256">Endoplasmic reticulum</keyword>
<evidence type="ECO:0000313" key="9">
    <source>
        <dbReference type="EMBL" id="PRQ54422.1"/>
    </source>
</evidence>
<dbReference type="GO" id="GO:0005789">
    <property type="term" value="C:endoplasmic reticulum membrane"/>
    <property type="evidence" value="ECO:0007669"/>
    <property type="project" value="UniProtKB-SubCell"/>
</dbReference>
<dbReference type="InterPro" id="IPR045103">
    <property type="entry name" value="RNF5/RNF185-like"/>
</dbReference>
<name>A0A2P6S6V8_ROSCH</name>
<dbReference type="GO" id="GO:0016874">
    <property type="term" value="F:ligase activity"/>
    <property type="evidence" value="ECO:0007669"/>
    <property type="project" value="UniProtKB-KW"/>
</dbReference>
<dbReference type="InterPro" id="IPR001841">
    <property type="entry name" value="Znf_RING"/>
</dbReference>
<proteinExistence type="predicted"/>
<evidence type="ECO:0000259" key="8">
    <source>
        <dbReference type="PROSITE" id="PS50089"/>
    </source>
</evidence>
<keyword evidence="6" id="KW-0862">Zinc</keyword>
<keyword evidence="4 6" id="KW-0833">Ubl conjugation pathway</keyword>
<evidence type="ECO:0000256" key="1">
    <source>
        <dbReference type="ARBA" id="ARBA00000900"/>
    </source>
</evidence>
<feature type="region of interest" description="Disordered" evidence="7">
    <location>
        <begin position="332"/>
        <end position="355"/>
    </location>
</feature>
<feature type="compositionally biased region" description="Polar residues" evidence="7">
    <location>
        <begin position="344"/>
        <end position="355"/>
    </location>
</feature>
<keyword evidence="9" id="KW-0012">Acyltransferase</keyword>
<dbReference type="GO" id="GO:0008270">
    <property type="term" value="F:zinc ion binding"/>
    <property type="evidence" value="ECO:0007669"/>
    <property type="project" value="UniProtKB-KW"/>
</dbReference>
<protein>
    <recommendedName>
        <fullName evidence="6">E3 ubiquitin-protein ligase RMA</fullName>
        <ecNumber evidence="6">2.3.2.27</ecNumber>
    </recommendedName>
    <alternativeName>
        <fullName evidence="6">Protein RING membrane-anchor</fullName>
    </alternativeName>
    <alternativeName>
        <fullName evidence="6">RING-type E3 ubiquitin transferase RMA</fullName>
    </alternativeName>
</protein>
<dbReference type="PANTHER" id="PTHR12313">
    <property type="entry name" value="E3 UBIQUITIN-PROTEIN LIGASE RNF5-RELATED"/>
    <property type="match status" value="1"/>
</dbReference>
<comment type="catalytic activity">
    <reaction evidence="1 6">
        <text>S-ubiquitinyl-[E2 ubiquitin-conjugating enzyme]-L-cysteine + [acceptor protein]-L-lysine = [E2 ubiquitin-conjugating enzyme]-L-cysteine + N(6)-ubiquitinyl-[acceptor protein]-L-lysine.</text>
        <dbReference type="EC" id="2.3.2.27"/>
    </reaction>
</comment>
<evidence type="ECO:0000256" key="2">
    <source>
        <dbReference type="ARBA" id="ARBA00004906"/>
    </source>
</evidence>
<dbReference type="OrthoDB" id="6270329at2759"/>
<sequence>MENSNNMMTEPVMILDLNQQPVEQPHDSVTGLHSILNELESAQGRIEERIRQLEAVTARQRQRWRQALVSPQVVNITPPPADTPNERDIHSRDDDALANAARERETTIETGKTNTTESTHLIAKALALDTSPKRVEPRIGSFFDCNICLDMATDPILTCCGHLFCWPCFYQLSYADSNAKECPVCKGEVTDASIIPVYGHGDGNSSQKSKEFVSEAPPRPRAARIEGVRQQLIRRGPSSVIEHRIQLLVGALGERRQTQDFFGSHINAMAERTSFFTSRYPSPATETSSTQHHDLLQVSRLLMQRAASVSSLSSALNTAMDSAERLDEDLEAYSNDPRMRRNHQQSPRNDNGVTSSNIATIIQPENLTSDTAAEINSDVRPAASFLRSFPASAGLEDETVNSEIDSTFRSSSSRRRSSFQRGSGVNNNQHSSEPRRRRLR</sequence>
<dbReference type="AlphaFoldDB" id="A0A2P6S6V8"/>
<dbReference type="OMA" id="TPIYGNA"/>
<feature type="region of interest" description="Disordered" evidence="7">
    <location>
        <begin position="403"/>
        <end position="440"/>
    </location>
</feature>